<dbReference type="PRINTS" id="PR00792">
    <property type="entry name" value="PEPSIN"/>
</dbReference>
<dbReference type="PROSITE" id="PS51767">
    <property type="entry name" value="PEPTIDASE_A1"/>
    <property type="match status" value="1"/>
</dbReference>
<reference evidence="8" key="1">
    <citation type="submission" date="2020-05" db="EMBL/GenBank/DDBJ databases">
        <title>Mycena genomes resolve the evolution of fungal bioluminescence.</title>
        <authorList>
            <person name="Tsai I.J."/>
        </authorList>
    </citation>
    <scope>NUCLEOTIDE SEQUENCE</scope>
    <source>
        <strain evidence="8">CCC161011</strain>
    </source>
</reference>
<keyword evidence="5" id="KW-0378">Hydrolase</keyword>
<accession>A0A8H7CMJ6</accession>
<evidence type="ECO:0000256" key="5">
    <source>
        <dbReference type="RuleBase" id="RU000454"/>
    </source>
</evidence>
<dbReference type="OrthoDB" id="15189at2759"/>
<dbReference type="SUPFAM" id="SSF50630">
    <property type="entry name" value="Acid proteases"/>
    <property type="match status" value="1"/>
</dbReference>
<keyword evidence="2 5" id="KW-0064">Aspartyl protease</keyword>
<evidence type="ECO:0000256" key="2">
    <source>
        <dbReference type="ARBA" id="ARBA00022750"/>
    </source>
</evidence>
<dbReference type="GO" id="GO:0004190">
    <property type="term" value="F:aspartic-type endopeptidase activity"/>
    <property type="evidence" value="ECO:0007669"/>
    <property type="project" value="UniProtKB-KW"/>
</dbReference>
<evidence type="ECO:0000256" key="3">
    <source>
        <dbReference type="PIRSR" id="PIRSR601461-1"/>
    </source>
</evidence>
<dbReference type="InterPro" id="IPR001461">
    <property type="entry name" value="Aspartic_peptidase_A1"/>
</dbReference>
<proteinExistence type="inferred from homology"/>
<feature type="signal peptide" evidence="6">
    <location>
        <begin position="1"/>
        <end position="19"/>
    </location>
</feature>
<sequence>MFNKSALLLAVTLAVSVAAGPAPTEPVKRGTAIPMGKRSSLTRADGIFDHDKAIASTIFTLNKHRQNLINLQKNSGVAAFNPGAEIKALKSVPIDVEARMQQRAVKRQAEKLTDEDSDEEWAGTISVGTPAQKFLIDFDTGSSDLWIPSSSCTSSTCSSKSRYKASSSSTSSKKTGTFSIQYGDGSTVQGPVYSETGEQVRFCAPDVKLILSPRSHRCESRSHQAILQPRDHPLIQLQGETPQIESSSELFIDFRIQDDPIDGILGLAFPAISNLNKNPFFVNANADGAVDANQFSFYLASSGSELYLGGTNEDLYTGKIEFNSVDSSTGFWQATGAKAKVGSTTAVSGIQTIIDSGTTLMYGPAADVKKIFAKVSGSKVFDSTNGYYSFPCSTPPKISFNWGGKDWTISSDNINLGQTKTGSKDCVASLAAQDLGLGDGVFLLGDAFMKNVYTVFDFDQEAVGFAELA</sequence>
<feature type="disulfide bond" evidence="4">
    <location>
        <begin position="152"/>
        <end position="157"/>
    </location>
</feature>
<feature type="active site" evidence="3">
    <location>
        <position position="355"/>
    </location>
</feature>
<feature type="active site" evidence="3">
    <location>
        <position position="139"/>
    </location>
</feature>
<dbReference type="Gene3D" id="2.40.70.10">
    <property type="entry name" value="Acid Proteases"/>
    <property type="match status" value="2"/>
</dbReference>
<keyword evidence="5 8" id="KW-0645">Protease</keyword>
<dbReference type="EMBL" id="JACAZI010000016">
    <property type="protein sequence ID" value="KAF7343255.1"/>
    <property type="molecule type" value="Genomic_DNA"/>
</dbReference>
<evidence type="ECO:0000256" key="6">
    <source>
        <dbReference type="SAM" id="SignalP"/>
    </source>
</evidence>
<dbReference type="InterPro" id="IPR021109">
    <property type="entry name" value="Peptidase_aspartic_dom_sf"/>
</dbReference>
<dbReference type="InterPro" id="IPR033121">
    <property type="entry name" value="PEPTIDASE_A1"/>
</dbReference>
<dbReference type="PANTHER" id="PTHR47966:SF51">
    <property type="entry name" value="BETA-SITE APP-CLEAVING ENZYME, ISOFORM A-RELATED"/>
    <property type="match status" value="1"/>
</dbReference>
<dbReference type="GO" id="GO:0006508">
    <property type="term" value="P:proteolysis"/>
    <property type="evidence" value="ECO:0007669"/>
    <property type="project" value="UniProtKB-KW"/>
</dbReference>
<dbReference type="Pfam" id="PF00026">
    <property type="entry name" value="Asp"/>
    <property type="match status" value="2"/>
</dbReference>
<evidence type="ECO:0000313" key="8">
    <source>
        <dbReference type="EMBL" id="KAF7343255.1"/>
    </source>
</evidence>
<comment type="similarity">
    <text evidence="1 5">Belongs to the peptidase A1 family.</text>
</comment>
<dbReference type="InterPro" id="IPR034164">
    <property type="entry name" value="Pepsin-like_dom"/>
</dbReference>
<dbReference type="Proteomes" id="UP000620124">
    <property type="component" value="Unassembled WGS sequence"/>
</dbReference>
<keyword evidence="6" id="KW-0732">Signal</keyword>
<keyword evidence="4" id="KW-1015">Disulfide bond</keyword>
<gene>
    <name evidence="8" type="ORF">MVEN_01757300</name>
</gene>
<comment type="caution">
    <text evidence="8">The sequence shown here is derived from an EMBL/GenBank/DDBJ whole genome shotgun (WGS) entry which is preliminary data.</text>
</comment>
<dbReference type="PROSITE" id="PS00141">
    <property type="entry name" value="ASP_PROTEASE"/>
    <property type="match status" value="1"/>
</dbReference>
<dbReference type="CDD" id="cd05471">
    <property type="entry name" value="pepsin_like"/>
    <property type="match status" value="1"/>
</dbReference>
<dbReference type="PANTHER" id="PTHR47966">
    <property type="entry name" value="BETA-SITE APP-CLEAVING ENZYME, ISOFORM A-RELATED"/>
    <property type="match status" value="1"/>
</dbReference>
<feature type="domain" description="Peptidase A1" evidence="7">
    <location>
        <begin position="121"/>
        <end position="466"/>
    </location>
</feature>
<evidence type="ECO:0000256" key="4">
    <source>
        <dbReference type="PIRSR" id="PIRSR601461-2"/>
    </source>
</evidence>
<keyword evidence="9" id="KW-1185">Reference proteome</keyword>
<feature type="chain" id="PRO_5034840750" evidence="6">
    <location>
        <begin position="20"/>
        <end position="469"/>
    </location>
</feature>
<evidence type="ECO:0000259" key="7">
    <source>
        <dbReference type="PROSITE" id="PS51767"/>
    </source>
</evidence>
<name>A0A8H7CMJ6_9AGAR</name>
<evidence type="ECO:0000313" key="9">
    <source>
        <dbReference type="Proteomes" id="UP000620124"/>
    </source>
</evidence>
<protein>
    <submittedName>
        <fullName evidence="8">Acid protease</fullName>
    </submittedName>
</protein>
<organism evidence="8 9">
    <name type="scientific">Mycena venus</name>
    <dbReference type="NCBI Taxonomy" id="2733690"/>
    <lineage>
        <taxon>Eukaryota</taxon>
        <taxon>Fungi</taxon>
        <taxon>Dikarya</taxon>
        <taxon>Basidiomycota</taxon>
        <taxon>Agaricomycotina</taxon>
        <taxon>Agaricomycetes</taxon>
        <taxon>Agaricomycetidae</taxon>
        <taxon>Agaricales</taxon>
        <taxon>Marasmiineae</taxon>
        <taxon>Mycenaceae</taxon>
        <taxon>Mycena</taxon>
    </lineage>
</organism>
<dbReference type="InterPro" id="IPR001969">
    <property type="entry name" value="Aspartic_peptidase_AS"/>
</dbReference>
<dbReference type="AlphaFoldDB" id="A0A8H7CMJ6"/>
<evidence type="ECO:0000256" key="1">
    <source>
        <dbReference type="ARBA" id="ARBA00007447"/>
    </source>
</evidence>